<evidence type="ECO:0000256" key="1">
    <source>
        <dbReference type="SAM" id="MobiDB-lite"/>
    </source>
</evidence>
<keyword evidence="2" id="KW-1133">Transmembrane helix</keyword>
<evidence type="ECO:0000256" key="2">
    <source>
        <dbReference type="SAM" id="Phobius"/>
    </source>
</evidence>
<keyword evidence="2" id="KW-0812">Transmembrane</keyword>
<feature type="compositionally biased region" description="Low complexity" evidence="1">
    <location>
        <begin position="323"/>
        <end position="343"/>
    </location>
</feature>
<feature type="chain" id="PRO_5034393733" evidence="3">
    <location>
        <begin position="21"/>
        <end position="412"/>
    </location>
</feature>
<gene>
    <name evidence="4" type="ORF">CSOJ01_02722</name>
</gene>
<protein>
    <submittedName>
        <fullName evidence="4">Duf1620 domain-containing protein</fullName>
    </submittedName>
</protein>
<evidence type="ECO:0000256" key="3">
    <source>
        <dbReference type="SAM" id="SignalP"/>
    </source>
</evidence>
<feature type="compositionally biased region" description="Low complexity" evidence="1">
    <location>
        <begin position="210"/>
        <end position="228"/>
    </location>
</feature>
<keyword evidence="3" id="KW-0732">Signal</keyword>
<evidence type="ECO:0000313" key="5">
    <source>
        <dbReference type="Proteomes" id="UP000652219"/>
    </source>
</evidence>
<feature type="compositionally biased region" description="Low complexity" evidence="1">
    <location>
        <begin position="372"/>
        <end position="392"/>
    </location>
</feature>
<keyword evidence="2" id="KW-0472">Membrane</keyword>
<dbReference type="EMBL" id="WIGN01000025">
    <property type="protein sequence ID" value="KAF6816791.1"/>
    <property type="molecule type" value="Genomic_DNA"/>
</dbReference>
<feature type="compositionally biased region" description="Basic and acidic residues" evidence="1">
    <location>
        <begin position="402"/>
        <end position="412"/>
    </location>
</feature>
<dbReference type="AlphaFoldDB" id="A0A8H6JQC9"/>
<comment type="caution">
    <text evidence="4">The sequence shown here is derived from an EMBL/GenBank/DDBJ whole genome shotgun (WGS) entry which is preliminary data.</text>
</comment>
<sequence>MVKSFRSLTSLAVLSGLANARLYDVPEATTVFNLPLDQFSPQPTKAPAHVDLKRRQASTITTVLVAPDNTCGYISGRAGAAYTCAAQATCVFFTALRNNPGRVACCNADECGARRTCFDQKQVSSSSLCNDGCLIDTFTLKCTNSAAPFCNTVSFSGSIFDYWCNTVEISTALPAVTSYDGETGRTWVPLPLDETSSSVLKPPTASGRFTGTATGSPSDPSPSSGTVTDADGDVDSNKTSTPVGAIVGGVIGGLAVIALVGLGIFLILRKKKEPAHGQQPHGNQQPMTQGGYQPAPQGSPTQYAATTHTQSLYDPKIGGAQGGYPQSYGGTPPPQGGYQQPGYFAAGNMVPDRADTTSPGAVSELTDNRYSTQTIPGFQQQPPQQQFAQPHPTIHEAPANNEGHRGQMHELA</sequence>
<name>A0A8H6JQC9_9PEZI</name>
<feature type="region of interest" description="Disordered" evidence="1">
    <location>
        <begin position="193"/>
        <end position="236"/>
    </location>
</feature>
<reference evidence="4 5" key="1">
    <citation type="journal article" date="2020" name="Phytopathology">
        <title>Genome Sequence Resources of Colletotrichum truncatum, C. plurivorum, C. musicola, and C. sojae: Four Species Pathogenic to Soybean (Glycine max).</title>
        <authorList>
            <person name="Rogerio F."/>
            <person name="Boufleur T.R."/>
            <person name="Ciampi-Guillardi M."/>
            <person name="Sukno S.A."/>
            <person name="Thon M.R."/>
            <person name="Massola Junior N.S."/>
            <person name="Baroncelli R."/>
        </authorList>
    </citation>
    <scope>NUCLEOTIDE SEQUENCE [LARGE SCALE GENOMIC DNA]</scope>
    <source>
        <strain evidence="4 5">LFN0009</strain>
    </source>
</reference>
<feature type="signal peptide" evidence="3">
    <location>
        <begin position="1"/>
        <end position="20"/>
    </location>
</feature>
<feature type="transmembrane region" description="Helical" evidence="2">
    <location>
        <begin position="243"/>
        <end position="268"/>
    </location>
</feature>
<feature type="compositionally biased region" description="Polar residues" evidence="1">
    <location>
        <begin position="280"/>
        <end position="312"/>
    </location>
</feature>
<keyword evidence="5" id="KW-1185">Reference proteome</keyword>
<organism evidence="4 5">
    <name type="scientific">Colletotrichum sojae</name>
    <dbReference type="NCBI Taxonomy" id="2175907"/>
    <lineage>
        <taxon>Eukaryota</taxon>
        <taxon>Fungi</taxon>
        <taxon>Dikarya</taxon>
        <taxon>Ascomycota</taxon>
        <taxon>Pezizomycotina</taxon>
        <taxon>Sordariomycetes</taxon>
        <taxon>Hypocreomycetidae</taxon>
        <taxon>Glomerellales</taxon>
        <taxon>Glomerellaceae</taxon>
        <taxon>Colletotrichum</taxon>
        <taxon>Colletotrichum orchidearum species complex</taxon>
    </lineage>
</organism>
<feature type="region of interest" description="Disordered" evidence="1">
    <location>
        <begin position="275"/>
        <end position="412"/>
    </location>
</feature>
<accession>A0A8H6JQC9</accession>
<evidence type="ECO:0000313" key="4">
    <source>
        <dbReference type="EMBL" id="KAF6816791.1"/>
    </source>
</evidence>
<proteinExistence type="predicted"/>
<dbReference type="Proteomes" id="UP000652219">
    <property type="component" value="Unassembled WGS sequence"/>
</dbReference>